<dbReference type="EMBL" id="JABBGJ010000032">
    <property type="protein sequence ID" value="NMM01625.1"/>
    <property type="molecule type" value="Genomic_DNA"/>
</dbReference>
<keyword evidence="2" id="KW-1185">Reference proteome</keyword>
<evidence type="ECO:0000313" key="1">
    <source>
        <dbReference type="EMBL" id="NMM01625.1"/>
    </source>
</evidence>
<dbReference type="Proteomes" id="UP000544134">
    <property type="component" value="Unassembled WGS sequence"/>
</dbReference>
<reference evidence="1 2" key="1">
    <citation type="submission" date="2020-04" db="EMBL/GenBank/DDBJ databases">
        <title>Paraburkholderia sp. RP-4-7 isolated from soil.</title>
        <authorList>
            <person name="Dahal R.H."/>
        </authorList>
    </citation>
    <scope>NUCLEOTIDE SEQUENCE [LARGE SCALE GENOMIC DNA]</scope>
    <source>
        <strain evidence="1 2">RP-4-7</strain>
    </source>
</reference>
<proteinExistence type="predicted"/>
<evidence type="ECO:0000313" key="2">
    <source>
        <dbReference type="Proteomes" id="UP000544134"/>
    </source>
</evidence>
<comment type="caution">
    <text evidence="1">The sequence shown here is derived from an EMBL/GenBank/DDBJ whole genome shotgun (WGS) entry which is preliminary data.</text>
</comment>
<organism evidence="1 2">
    <name type="scientific">Paraburkholderia polaris</name>
    <dbReference type="NCBI Taxonomy" id="2728848"/>
    <lineage>
        <taxon>Bacteria</taxon>
        <taxon>Pseudomonadati</taxon>
        <taxon>Pseudomonadota</taxon>
        <taxon>Betaproteobacteria</taxon>
        <taxon>Burkholderiales</taxon>
        <taxon>Burkholderiaceae</taxon>
        <taxon>Paraburkholderia</taxon>
    </lineage>
</organism>
<dbReference type="AlphaFoldDB" id="A0A848IP85"/>
<dbReference type="RefSeq" id="WP_169488460.1">
    <property type="nucleotide sequence ID" value="NZ_JABBGJ010000032.1"/>
</dbReference>
<accession>A0A848IP85</accession>
<protein>
    <submittedName>
        <fullName evidence="1">Uncharacterized protein</fullName>
    </submittedName>
</protein>
<gene>
    <name evidence="1" type="ORF">HHL24_27265</name>
</gene>
<name>A0A848IP85_9BURK</name>
<sequence length="135" mass="14694">MDRRAFMMTGAWLSTARGGAWPWLAHAAARHDTLAVIDSTLAGGPAFADYVAHMKLPAFEAGDDIGVLWYTTLAPRLRQTPTQSPVSLIGLTRASDYFVLKELATRVGRMVEHSYEQGAGPSAHVAFALTPRLLR</sequence>